<feature type="domain" description="Beta-lactamase-related" evidence="1">
    <location>
        <begin position="302"/>
        <end position="618"/>
    </location>
</feature>
<dbReference type="PANTHER" id="PTHR46825:SF13">
    <property type="entry name" value="BETA-LACTAMASE-RELATED DOMAIN-CONTAINING PROTEIN"/>
    <property type="match status" value="1"/>
</dbReference>
<comment type="caution">
    <text evidence="2">The sequence shown here is derived from an EMBL/GenBank/DDBJ whole genome shotgun (WGS) entry which is preliminary data.</text>
</comment>
<accession>A0ABN2FPB2</accession>
<dbReference type="InterPro" id="IPR012338">
    <property type="entry name" value="Beta-lactam/transpept-like"/>
</dbReference>
<gene>
    <name evidence="2" type="ORF">GCM10009733_061430</name>
</gene>
<protein>
    <recommendedName>
        <fullName evidence="1">Beta-lactamase-related domain-containing protein</fullName>
    </recommendedName>
</protein>
<dbReference type="InterPro" id="IPR001466">
    <property type="entry name" value="Beta-lactam-related"/>
</dbReference>
<sequence>MMSPFVPYSRRDVLHAAAGLGALLGLDLAGLGREVRTAMAGPFGWVARHNLTADQFQAEWDRLAGLGYRPTHVDGYAVGGQARYAGIWEQAPGPPLIARHGLTSAQYQAEFTRVTGLGYRPVVVSGYEVGGQAHFAAIWEQTGGPPWVARHNLTSAEYQAEFDRLLGLGYRLVLVDGYQVGGQARFAAIWEQTEGPAWVGRHNLTAAQYQAEFTNLTNQGFRPVHVSGYMVGSTELFAAVFAHGDGPVWSARHGLDSAAYQAAFDDHVRRGYRPVKVSGYGLPRFAAIWVSQTANDFSRADAAVNRHLTGSGVAGISLAVARRGALVFAKGYGLARRDTGERLTERHIMRVASVSKPITAVAVMRLVESGRLALDQRVLGTGALLGTRYGTQPYSADLRSITVRHLLEHTAGGWPNDGTDPMFTNPTMNQTQLITWVLDNRPPQFAPGTRHMYSNFGYCLLGRIIEQVSGLSYADHVRQNVFGPSGIGNMHLAADTLAQRRPDEVVYYGSGDPYSIPVRRTDAHGGWLGSPVDVVRFAVRADGFPTVGDLLRRDTISTMTTPSAASPTYGLGWYVNSLGNWWHTGRYIPGTEAVIVRTGNEFCWAAAANGNNVDLDAMMWDVYRSVSVWPAHDLF</sequence>
<proteinExistence type="predicted"/>
<reference evidence="2 3" key="1">
    <citation type="journal article" date="2019" name="Int. J. Syst. Evol. Microbiol.">
        <title>The Global Catalogue of Microorganisms (GCM) 10K type strain sequencing project: providing services to taxonomists for standard genome sequencing and annotation.</title>
        <authorList>
            <consortium name="The Broad Institute Genomics Platform"/>
            <consortium name="The Broad Institute Genome Sequencing Center for Infectious Disease"/>
            <person name="Wu L."/>
            <person name="Ma J."/>
        </authorList>
    </citation>
    <scope>NUCLEOTIDE SEQUENCE [LARGE SCALE GENOMIC DNA]</scope>
    <source>
        <strain evidence="2 3">JCM 13929</strain>
    </source>
</reference>
<dbReference type="EMBL" id="BAAAMU010000053">
    <property type="protein sequence ID" value="GAA1655697.1"/>
    <property type="molecule type" value="Genomic_DNA"/>
</dbReference>
<name>A0ABN2FPB2_9ACTN</name>
<evidence type="ECO:0000313" key="3">
    <source>
        <dbReference type="Proteomes" id="UP001500064"/>
    </source>
</evidence>
<dbReference type="InterPro" id="IPR050491">
    <property type="entry name" value="AmpC-like"/>
</dbReference>
<keyword evidence="3" id="KW-1185">Reference proteome</keyword>
<dbReference type="PROSITE" id="PS51318">
    <property type="entry name" value="TAT"/>
    <property type="match status" value="1"/>
</dbReference>
<dbReference type="Pfam" id="PF00144">
    <property type="entry name" value="Beta-lactamase"/>
    <property type="match status" value="1"/>
</dbReference>
<organism evidence="2 3">
    <name type="scientific">Nonomuraea maheshkhaliensis</name>
    <dbReference type="NCBI Taxonomy" id="419590"/>
    <lineage>
        <taxon>Bacteria</taxon>
        <taxon>Bacillati</taxon>
        <taxon>Actinomycetota</taxon>
        <taxon>Actinomycetes</taxon>
        <taxon>Streptosporangiales</taxon>
        <taxon>Streptosporangiaceae</taxon>
        <taxon>Nonomuraea</taxon>
    </lineage>
</organism>
<dbReference type="InterPro" id="IPR006311">
    <property type="entry name" value="TAT_signal"/>
</dbReference>
<dbReference type="Proteomes" id="UP001500064">
    <property type="component" value="Unassembled WGS sequence"/>
</dbReference>
<dbReference type="InterPro" id="IPR049511">
    <property type="entry name" value="PGH-like_rpt"/>
</dbReference>
<dbReference type="Gene3D" id="3.40.710.10">
    <property type="entry name" value="DD-peptidase/beta-lactamase superfamily"/>
    <property type="match status" value="1"/>
</dbReference>
<evidence type="ECO:0000313" key="2">
    <source>
        <dbReference type="EMBL" id="GAA1655697.1"/>
    </source>
</evidence>
<dbReference type="RefSeq" id="WP_346110011.1">
    <property type="nucleotide sequence ID" value="NZ_BAAAMU010000053.1"/>
</dbReference>
<dbReference type="Pfam" id="PF17660">
    <property type="entry name" value="BTRD1"/>
    <property type="match status" value="5"/>
</dbReference>
<dbReference type="SUPFAM" id="SSF56601">
    <property type="entry name" value="beta-lactamase/transpeptidase-like"/>
    <property type="match status" value="1"/>
</dbReference>
<evidence type="ECO:0000259" key="1">
    <source>
        <dbReference type="Pfam" id="PF00144"/>
    </source>
</evidence>
<dbReference type="PANTHER" id="PTHR46825">
    <property type="entry name" value="D-ALANYL-D-ALANINE-CARBOXYPEPTIDASE/ENDOPEPTIDASE AMPH"/>
    <property type="match status" value="1"/>
</dbReference>